<name>A0A8H7E7Z1_9EURO</name>
<gene>
    <name evidence="2" type="ORF">GJ744_000853</name>
</gene>
<dbReference type="GO" id="GO:0006355">
    <property type="term" value="P:regulation of DNA-templated transcription"/>
    <property type="evidence" value="ECO:0007669"/>
    <property type="project" value="InterPro"/>
</dbReference>
<feature type="compositionally biased region" description="Basic and acidic residues" evidence="1">
    <location>
        <begin position="199"/>
        <end position="208"/>
    </location>
</feature>
<feature type="compositionally biased region" description="Pro residues" evidence="1">
    <location>
        <begin position="504"/>
        <end position="513"/>
    </location>
</feature>
<dbReference type="PANTHER" id="PTHR36167:SF4">
    <property type="entry name" value="FUNGAL N-TERMINAL DOMAIN-CONTAINING PROTEIN"/>
    <property type="match status" value="1"/>
</dbReference>
<dbReference type="EMBL" id="JAACFV010000011">
    <property type="protein sequence ID" value="KAF7512592.1"/>
    <property type="molecule type" value="Genomic_DNA"/>
</dbReference>
<feature type="region of interest" description="Disordered" evidence="1">
    <location>
        <begin position="199"/>
        <end position="220"/>
    </location>
</feature>
<feature type="compositionally biased region" description="Basic and acidic residues" evidence="1">
    <location>
        <begin position="396"/>
        <end position="414"/>
    </location>
</feature>
<comment type="caution">
    <text evidence="2">The sequence shown here is derived from an EMBL/GenBank/DDBJ whole genome shotgun (WGS) entry which is preliminary data.</text>
</comment>
<sequence length="620" mass="69282">MAEIGIVASVIAVAGAGFRLSLILNAVGCEIASAGMEIHSISKSVTLFSLMLKQVGQALQAPDSVHSSEALETAQEISNECQKVFDEIREMLDKVTSRKGDGSLSPSIQQRFKWCFKKARVQYLLAQLESLKMSLLVMLQILQLGKLMAETPQSEQKEEVAIKNDIIAQERAETQNLVIVRYWQINRLDRLYTAAEHEEAEDRKKQIEGRNNGNADKSQLAIEAPPEYSISTGLIKLPIFSLGELDATLNQIRESPREMLKVSESVIDPLLGRWTRWQEARDRQEVRNGTRYTPSVHNLYESDEEKPKQYDDFHDREDSPGGYYLEGTTTDWRKPHSAAAKQEAAKLRKKYAGLQPSVSVESSDAEDNQRPRRPKKPPPSRHVIDSSTESSDSEPDQPRQRRSSHADSSNDKRSRYLPQRPNPPPMYGNGGDTRANAGGRNSSSPNSTPQSTPRSSISAPRSPGAHRPMTTPVQTQYHHAYTSPLPPVHTSSLPPVYTSNAPNPYAPHSPYSPNPNSSLHPPAYQGHYNNLQQYPPRYMPPQGYRVPVAPQQRPLSREEKRPRSPSRHSGHSVHSQRSIEDLKKAERNRKHKNLGRSATKGVLGAFALDGFLEALEGLEL</sequence>
<feature type="compositionally biased region" description="Low complexity" evidence="1">
    <location>
        <begin position="440"/>
        <end position="456"/>
    </location>
</feature>
<reference evidence="2" key="1">
    <citation type="submission" date="2020-02" db="EMBL/GenBank/DDBJ databases">
        <authorList>
            <person name="Palmer J.M."/>
        </authorList>
    </citation>
    <scope>NUCLEOTIDE SEQUENCE</scope>
    <source>
        <strain evidence="2">EPUS1.4</strain>
        <tissue evidence="2">Thallus</tissue>
    </source>
</reference>
<dbReference type="PANTHER" id="PTHR36167">
    <property type="entry name" value="C2H2 FINGER DOMAIN TRANSCRIPTION FACTOR (EUROFUNG)-RELATED"/>
    <property type="match status" value="1"/>
</dbReference>
<dbReference type="InterPro" id="IPR039327">
    <property type="entry name" value="CON7-like"/>
</dbReference>
<accession>A0A8H7E7Z1</accession>
<organism evidence="2 3">
    <name type="scientific">Endocarpon pusillum</name>
    <dbReference type="NCBI Taxonomy" id="364733"/>
    <lineage>
        <taxon>Eukaryota</taxon>
        <taxon>Fungi</taxon>
        <taxon>Dikarya</taxon>
        <taxon>Ascomycota</taxon>
        <taxon>Pezizomycotina</taxon>
        <taxon>Eurotiomycetes</taxon>
        <taxon>Chaetothyriomycetidae</taxon>
        <taxon>Verrucariales</taxon>
        <taxon>Verrucariaceae</taxon>
        <taxon>Endocarpon</taxon>
    </lineage>
</organism>
<feature type="compositionally biased region" description="Basic and acidic residues" evidence="1">
    <location>
        <begin position="305"/>
        <end position="319"/>
    </location>
</feature>
<keyword evidence="3" id="KW-1185">Reference proteome</keyword>
<dbReference type="AlphaFoldDB" id="A0A8H7E7Z1"/>
<proteinExistence type="predicted"/>
<dbReference type="Proteomes" id="UP000606974">
    <property type="component" value="Unassembled WGS sequence"/>
</dbReference>
<evidence type="ECO:0000313" key="3">
    <source>
        <dbReference type="Proteomes" id="UP000606974"/>
    </source>
</evidence>
<evidence type="ECO:0000313" key="2">
    <source>
        <dbReference type="EMBL" id="KAF7512592.1"/>
    </source>
</evidence>
<protein>
    <recommendedName>
        <fullName evidence="4">Fungal N-terminal domain-containing protein</fullName>
    </recommendedName>
</protein>
<feature type="region of interest" description="Disordered" evidence="1">
    <location>
        <begin position="300"/>
        <end position="596"/>
    </location>
</feature>
<dbReference type="OrthoDB" id="5431013at2759"/>
<evidence type="ECO:0008006" key="4">
    <source>
        <dbReference type="Google" id="ProtNLM"/>
    </source>
</evidence>
<evidence type="ECO:0000256" key="1">
    <source>
        <dbReference type="SAM" id="MobiDB-lite"/>
    </source>
</evidence>